<evidence type="ECO:0000256" key="1">
    <source>
        <dbReference type="SAM" id="MobiDB-lite"/>
    </source>
</evidence>
<keyword evidence="4" id="KW-1185">Reference proteome</keyword>
<dbReference type="RefSeq" id="WP_050991937.1">
    <property type="nucleotide sequence ID" value="NZ_JBGBYD010000002.1"/>
</dbReference>
<evidence type="ECO:0000313" key="3">
    <source>
        <dbReference type="EMBL" id="MEY9473127.1"/>
    </source>
</evidence>
<gene>
    <name evidence="3" type="ORF">ABH992_005526</name>
</gene>
<comment type="caution">
    <text evidence="3">The sequence shown here is derived from an EMBL/GenBank/DDBJ whole genome shotgun (WGS) entry which is preliminary data.</text>
</comment>
<proteinExistence type="predicted"/>
<evidence type="ECO:0000259" key="2">
    <source>
        <dbReference type="Pfam" id="PF12281"/>
    </source>
</evidence>
<protein>
    <recommendedName>
        <fullName evidence="2">Nucleotidyltransferase-like domain-containing protein</fullName>
    </recommendedName>
</protein>
<sequence>MHDQAAESPREILIEAREPLRKTGPFSKQKRADREYYYYKAYAPSGGEGPTKTTLKYVGPADDPEIAKRAEAFQRTKIGYRARRELAAKLRRAGYPAPPHMEGLVVNELARAGLFRLRATLVGSMAYQTYSGVVGVKLPDKLVTTEDMEIAKFYGISISIDESMPDIEKILKKVDPTCAPSFSRDETKLFSGFANATGFKVEFLTQNPGDEDYSSRLTQMPSLWQSVGAQLLRLLDYLIHEPIRSVVLHDAGMPVVVPAPERYAVHKLIIATKRNVFFAVKSKKDINQAGALIQAFQCRQT</sequence>
<evidence type="ECO:0000313" key="4">
    <source>
        <dbReference type="Proteomes" id="UP001565474"/>
    </source>
</evidence>
<feature type="domain" description="Nucleotidyltransferase-like" evidence="2">
    <location>
        <begin position="103"/>
        <end position="298"/>
    </location>
</feature>
<accession>A0ABV4GME9</accession>
<dbReference type="Proteomes" id="UP001565474">
    <property type="component" value="Unassembled WGS sequence"/>
</dbReference>
<feature type="region of interest" description="Disordered" evidence="1">
    <location>
        <begin position="1"/>
        <end position="28"/>
    </location>
</feature>
<dbReference type="InterPro" id="IPR058575">
    <property type="entry name" value="NTP_transf_8_dom"/>
</dbReference>
<dbReference type="Pfam" id="PF12281">
    <property type="entry name" value="NTP_transf_8"/>
    <property type="match status" value="1"/>
</dbReference>
<organism evidence="3 4">
    <name type="scientific">Bradyrhizobium yuanmingense</name>
    <dbReference type="NCBI Taxonomy" id="108015"/>
    <lineage>
        <taxon>Bacteria</taxon>
        <taxon>Pseudomonadati</taxon>
        <taxon>Pseudomonadota</taxon>
        <taxon>Alphaproteobacteria</taxon>
        <taxon>Hyphomicrobiales</taxon>
        <taxon>Nitrobacteraceae</taxon>
        <taxon>Bradyrhizobium</taxon>
    </lineage>
</organism>
<feature type="compositionally biased region" description="Basic and acidic residues" evidence="1">
    <location>
        <begin position="1"/>
        <end position="21"/>
    </location>
</feature>
<reference evidence="3 4" key="1">
    <citation type="submission" date="2024-07" db="EMBL/GenBank/DDBJ databases">
        <title>Genomic Encyclopedia of Type Strains, Phase V (KMG-V): Genome sequencing to study the core and pangenomes of soil and plant-associated prokaryotes.</title>
        <authorList>
            <person name="Whitman W."/>
        </authorList>
    </citation>
    <scope>NUCLEOTIDE SEQUENCE [LARGE SCALE GENOMIC DNA]</scope>
    <source>
        <strain evidence="3 4">USDA 222</strain>
    </source>
</reference>
<name>A0ABV4GME9_9BRAD</name>
<dbReference type="EMBL" id="JBGBZN010000002">
    <property type="protein sequence ID" value="MEY9473127.1"/>
    <property type="molecule type" value="Genomic_DNA"/>
</dbReference>